<reference evidence="2 3" key="1">
    <citation type="submission" date="2018-08" db="EMBL/GenBank/DDBJ databases">
        <title>Meiothermus hypogaeus DSM 23238 genome sequencing project.</title>
        <authorList>
            <person name="Da Costa M.S."/>
            <person name="Albuquerque L."/>
            <person name="Raposo P."/>
            <person name="Froufe H.J.C."/>
            <person name="Barroso C.S."/>
            <person name="Egas C."/>
        </authorList>
    </citation>
    <scope>NUCLEOTIDE SEQUENCE [LARGE SCALE GENOMIC DNA]</scope>
    <source>
        <strain evidence="2 3">DSM 23238</strain>
    </source>
</reference>
<proteinExistence type="predicted"/>
<dbReference type="RefSeq" id="WP_276309748.1">
    <property type="nucleotide sequence ID" value="NZ_QWKY01000034.1"/>
</dbReference>
<dbReference type="Proteomes" id="UP000265443">
    <property type="component" value="Unassembled WGS sequence"/>
</dbReference>
<keyword evidence="1" id="KW-1133">Transmembrane helix</keyword>
<protein>
    <submittedName>
        <fullName evidence="2">Uncharacterized protein</fullName>
    </submittedName>
</protein>
<keyword evidence="1" id="KW-0472">Membrane</keyword>
<evidence type="ECO:0000313" key="2">
    <source>
        <dbReference type="EMBL" id="RIH77507.1"/>
    </source>
</evidence>
<gene>
    <name evidence="2" type="ORF">Mhypo_02006</name>
</gene>
<name>A0ABX9MMM0_9DEIN</name>
<accession>A0ABX9MMM0</accession>
<sequence length="44" mass="5201">MLRTTRAGMERLRGWLSCRLRGFSLCNLMPWMAVLLLGWVVYSR</sequence>
<comment type="caution">
    <text evidence="2">The sequence shown here is derived from an EMBL/GenBank/DDBJ whole genome shotgun (WGS) entry which is preliminary data.</text>
</comment>
<evidence type="ECO:0000313" key="3">
    <source>
        <dbReference type="Proteomes" id="UP000265443"/>
    </source>
</evidence>
<feature type="transmembrane region" description="Helical" evidence="1">
    <location>
        <begin position="20"/>
        <end position="42"/>
    </location>
</feature>
<keyword evidence="1" id="KW-0812">Transmembrane</keyword>
<organism evidence="2 3">
    <name type="scientific">Meiothermus hypogaeus</name>
    <dbReference type="NCBI Taxonomy" id="884155"/>
    <lineage>
        <taxon>Bacteria</taxon>
        <taxon>Thermotogati</taxon>
        <taxon>Deinococcota</taxon>
        <taxon>Deinococci</taxon>
        <taxon>Thermales</taxon>
        <taxon>Thermaceae</taxon>
        <taxon>Meiothermus</taxon>
    </lineage>
</organism>
<evidence type="ECO:0000256" key="1">
    <source>
        <dbReference type="SAM" id="Phobius"/>
    </source>
</evidence>
<dbReference type="EMBL" id="QWKY01000034">
    <property type="protein sequence ID" value="RIH77507.1"/>
    <property type="molecule type" value="Genomic_DNA"/>
</dbReference>
<keyword evidence="3" id="KW-1185">Reference proteome</keyword>